<organism evidence="2 3">
    <name type="scientific">Antrodiella citrinella</name>
    <dbReference type="NCBI Taxonomy" id="2447956"/>
    <lineage>
        <taxon>Eukaryota</taxon>
        <taxon>Fungi</taxon>
        <taxon>Dikarya</taxon>
        <taxon>Basidiomycota</taxon>
        <taxon>Agaricomycotina</taxon>
        <taxon>Agaricomycetes</taxon>
        <taxon>Polyporales</taxon>
        <taxon>Steccherinaceae</taxon>
        <taxon>Antrodiella</taxon>
    </lineage>
</organism>
<name>A0A4V3XEM9_9APHY</name>
<gene>
    <name evidence="2" type="ORF">EUX98_g9629</name>
</gene>
<accession>A0A4V3XEM9</accession>
<feature type="region of interest" description="Disordered" evidence="1">
    <location>
        <begin position="110"/>
        <end position="133"/>
    </location>
</feature>
<keyword evidence="3" id="KW-1185">Reference proteome</keyword>
<dbReference type="Proteomes" id="UP000308730">
    <property type="component" value="Unassembled WGS sequence"/>
</dbReference>
<reference evidence="2 3" key="1">
    <citation type="submission" date="2019-02" db="EMBL/GenBank/DDBJ databases">
        <title>Genome sequencing of the rare red list fungi Antrodiella citrinella (Flaviporus citrinellus).</title>
        <authorList>
            <person name="Buettner E."/>
            <person name="Kellner H."/>
        </authorList>
    </citation>
    <scope>NUCLEOTIDE SEQUENCE [LARGE SCALE GENOMIC DNA]</scope>
    <source>
        <strain evidence="2 3">DSM 108506</strain>
    </source>
</reference>
<proteinExistence type="predicted"/>
<feature type="region of interest" description="Disordered" evidence="1">
    <location>
        <begin position="1"/>
        <end position="30"/>
    </location>
</feature>
<feature type="compositionally biased region" description="Polar residues" evidence="1">
    <location>
        <begin position="10"/>
        <end position="30"/>
    </location>
</feature>
<evidence type="ECO:0000256" key="1">
    <source>
        <dbReference type="SAM" id="MobiDB-lite"/>
    </source>
</evidence>
<evidence type="ECO:0000313" key="2">
    <source>
        <dbReference type="EMBL" id="THH14263.1"/>
    </source>
</evidence>
<feature type="region of interest" description="Disordered" evidence="1">
    <location>
        <begin position="176"/>
        <end position="207"/>
    </location>
</feature>
<evidence type="ECO:0000313" key="3">
    <source>
        <dbReference type="Proteomes" id="UP000308730"/>
    </source>
</evidence>
<feature type="region of interest" description="Disordered" evidence="1">
    <location>
        <begin position="445"/>
        <end position="471"/>
    </location>
</feature>
<feature type="compositionally biased region" description="Basic and acidic residues" evidence="1">
    <location>
        <begin position="176"/>
        <end position="192"/>
    </location>
</feature>
<protein>
    <submittedName>
        <fullName evidence="2">Uncharacterized protein</fullName>
    </submittedName>
</protein>
<dbReference type="OrthoDB" id="2803764at2759"/>
<feature type="compositionally biased region" description="Acidic residues" evidence="1">
    <location>
        <begin position="193"/>
        <end position="205"/>
    </location>
</feature>
<sequence>MRPPTGPPGNHTSNNQIPPSGQSVPGGNMQQLISEYASFQRMVEAECKKNPGMGALSWSDFIAFKSLDTTATAPLFPNQPPGEPSLNMPNIQQPINVNLQQEFTFAGNSTGAQAHGADTTFPSTDTGHNSDDEREANLGAKRKFDLHAKPFRELSKDQQVLRNLFQAHIRTEMQRLTGLRKDPFPLKPRNTDSDDDLDPDSEDAPSEPRMLLRMDQAVDHPANIAVIQRAATLVMIQELDVSTRTMEQDQLDITWTREDLVECGKGVWRTWKRAWKTQHDGSLSSKKVEQQMQQRRQSRQHAIKERRMKAVRIYTKRNNLDPSPMLQSEWMTEEVSGWSDADETANRACRREIGLKMGYSEEEIAAGVKVLEKRSLGWRSKQINSVYHALDDIVTEMERKRNTEFQSKFRRVDLGRKQMKLPARGKKLIYPMMISSKYVPEDETLTNKYRKHNPPGFNGPYSTDEEPTEMA</sequence>
<dbReference type="EMBL" id="SGPM01000960">
    <property type="protein sequence ID" value="THH14263.1"/>
    <property type="molecule type" value="Genomic_DNA"/>
</dbReference>
<dbReference type="AlphaFoldDB" id="A0A4V3XEM9"/>
<comment type="caution">
    <text evidence="2">The sequence shown here is derived from an EMBL/GenBank/DDBJ whole genome shotgun (WGS) entry which is preliminary data.</text>
</comment>